<dbReference type="STRING" id="1448321.A0A317VVA7"/>
<feature type="transmembrane region" description="Helical" evidence="2">
    <location>
        <begin position="186"/>
        <end position="210"/>
    </location>
</feature>
<dbReference type="Proteomes" id="UP000247233">
    <property type="component" value="Unassembled WGS sequence"/>
</dbReference>
<feature type="compositionally biased region" description="Low complexity" evidence="1">
    <location>
        <begin position="144"/>
        <end position="171"/>
    </location>
</feature>
<keyword evidence="4" id="KW-1185">Reference proteome</keyword>
<keyword evidence="2" id="KW-1133">Transmembrane helix</keyword>
<dbReference type="OrthoDB" id="4779287at2759"/>
<protein>
    <recommendedName>
        <fullName evidence="5">Mid2 domain-containing protein</fullName>
    </recommendedName>
</protein>
<sequence length="284" mass="30142">MSDALGPPYGYALRRNGSCLTTENDCGQTWAPFHICCPNGTTYDSSNGSKCCPSTADCTSDVNEPPHCANSTAVLYLENAYFCCPEGTDAFAWTTYGYVGCTEDISVLGAEYTRLSAVPSSTTSTSTSQSSTMIMRTSDLSITSTSATTPATNTAARATAATTTLPPTATSVPDPSNTPSKTNTGAIVGGVVGGVAAVALIVLLTWFILYRRGLAAQKARQPDPSISYFSPRMKYDRPTELYAGHVAPRYELPTRQPHYELPTAPPLYEMSAGTPNLPSRPELI</sequence>
<evidence type="ECO:0000256" key="1">
    <source>
        <dbReference type="SAM" id="MobiDB-lite"/>
    </source>
</evidence>
<evidence type="ECO:0000313" key="3">
    <source>
        <dbReference type="EMBL" id="PWY78334.1"/>
    </source>
</evidence>
<keyword evidence="2" id="KW-0812">Transmembrane</keyword>
<dbReference type="RefSeq" id="XP_025398275.1">
    <property type="nucleotide sequence ID" value="XM_025543509.1"/>
</dbReference>
<accession>A0A317VVA7</accession>
<dbReference type="AlphaFoldDB" id="A0A317VVA7"/>
<reference evidence="3 4" key="1">
    <citation type="submission" date="2016-12" db="EMBL/GenBank/DDBJ databases">
        <title>The genomes of Aspergillus section Nigri reveals drivers in fungal speciation.</title>
        <authorList>
            <consortium name="DOE Joint Genome Institute"/>
            <person name="Vesth T.C."/>
            <person name="Nybo J."/>
            <person name="Theobald S."/>
            <person name="Brandl J."/>
            <person name="Frisvad J.C."/>
            <person name="Nielsen K.F."/>
            <person name="Lyhne E.K."/>
            <person name="Kogle M.E."/>
            <person name="Kuo A."/>
            <person name="Riley R."/>
            <person name="Clum A."/>
            <person name="Nolan M."/>
            <person name="Lipzen A."/>
            <person name="Salamov A."/>
            <person name="Henrissat B."/>
            <person name="Wiebenga A."/>
            <person name="De Vries R.P."/>
            <person name="Grigoriev I.V."/>
            <person name="Mortensen U.H."/>
            <person name="Andersen M.R."/>
            <person name="Baker S.E."/>
        </authorList>
    </citation>
    <scope>NUCLEOTIDE SEQUENCE [LARGE SCALE GENOMIC DNA]</scope>
    <source>
        <strain evidence="3 4">CBS 117.55</strain>
    </source>
</reference>
<dbReference type="EMBL" id="MSFL01000017">
    <property type="protein sequence ID" value="PWY78334.1"/>
    <property type="molecule type" value="Genomic_DNA"/>
</dbReference>
<feature type="region of interest" description="Disordered" evidence="1">
    <location>
        <begin position="144"/>
        <end position="179"/>
    </location>
</feature>
<dbReference type="PANTHER" id="PTHR16861">
    <property type="entry name" value="GLYCOPROTEIN 38"/>
    <property type="match status" value="1"/>
</dbReference>
<dbReference type="GeneID" id="37065746"/>
<evidence type="ECO:0000313" key="4">
    <source>
        <dbReference type="Proteomes" id="UP000247233"/>
    </source>
</evidence>
<gene>
    <name evidence="3" type="ORF">BO70DRAFT_363216</name>
</gene>
<evidence type="ECO:0000256" key="2">
    <source>
        <dbReference type="SAM" id="Phobius"/>
    </source>
</evidence>
<dbReference type="PANTHER" id="PTHR16861:SF7">
    <property type="entry name" value="MEMBRANE ANCHOR OPY2 N-TERMINAL DOMAIN-CONTAINING PROTEIN"/>
    <property type="match status" value="1"/>
</dbReference>
<keyword evidence="2" id="KW-0472">Membrane</keyword>
<dbReference type="VEuPathDB" id="FungiDB:BO70DRAFT_363216"/>
<comment type="caution">
    <text evidence="3">The sequence shown here is derived from an EMBL/GenBank/DDBJ whole genome shotgun (WGS) entry which is preliminary data.</text>
</comment>
<proteinExistence type="predicted"/>
<name>A0A317VVA7_9EURO</name>
<evidence type="ECO:0008006" key="5">
    <source>
        <dbReference type="Google" id="ProtNLM"/>
    </source>
</evidence>
<organism evidence="3 4">
    <name type="scientific">Aspergillus heteromorphus CBS 117.55</name>
    <dbReference type="NCBI Taxonomy" id="1448321"/>
    <lineage>
        <taxon>Eukaryota</taxon>
        <taxon>Fungi</taxon>
        <taxon>Dikarya</taxon>
        <taxon>Ascomycota</taxon>
        <taxon>Pezizomycotina</taxon>
        <taxon>Eurotiomycetes</taxon>
        <taxon>Eurotiomycetidae</taxon>
        <taxon>Eurotiales</taxon>
        <taxon>Aspergillaceae</taxon>
        <taxon>Aspergillus</taxon>
        <taxon>Aspergillus subgen. Circumdati</taxon>
    </lineage>
</organism>
<feature type="region of interest" description="Disordered" evidence="1">
    <location>
        <begin position="263"/>
        <end position="284"/>
    </location>
</feature>